<dbReference type="EMBL" id="PDWW01000043">
    <property type="protein sequence ID" value="KAF1720642.1"/>
    <property type="molecule type" value="Genomic_DNA"/>
</dbReference>
<comment type="caution">
    <text evidence="2">The sequence shown here is derived from an EMBL/GenBank/DDBJ whole genome shotgun (WGS) entry which is preliminary data.</text>
</comment>
<keyword evidence="1" id="KW-0472">Membrane</keyword>
<reference evidence="2 3" key="1">
    <citation type="submission" date="2017-10" db="EMBL/GenBank/DDBJ databases">
        <title>Whole genome sequencing of members of genus Pseudoxanthomonas.</title>
        <authorList>
            <person name="Kumar S."/>
            <person name="Bansal K."/>
            <person name="Kaur A."/>
            <person name="Patil P."/>
            <person name="Sharma S."/>
            <person name="Patil P.B."/>
        </authorList>
    </citation>
    <scope>NUCLEOTIDE SEQUENCE [LARGE SCALE GENOMIC DNA]</scope>
    <source>
        <strain evidence="2 3">DSM 17109</strain>
    </source>
</reference>
<proteinExistence type="predicted"/>
<feature type="transmembrane region" description="Helical" evidence="1">
    <location>
        <begin position="37"/>
        <end position="58"/>
    </location>
</feature>
<keyword evidence="1" id="KW-0812">Transmembrane</keyword>
<accession>A0ABQ6ZCB2</accession>
<organism evidence="2 3">
    <name type="scientific">Pseudoxanthomonas japonensis</name>
    <dbReference type="NCBI Taxonomy" id="69284"/>
    <lineage>
        <taxon>Bacteria</taxon>
        <taxon>Pseudomonadati</taxon>
        <taxon>Pseudomonadota</taxon>
        <taxon>Gammaproteobacteria</taxon>
        <taxon>Lysobacterales</taxon>
        <taxon>Lysobacteraceae</taxon>
        <taxon>Pseudoxanthomonas</taxon>
    </lineage>
</organism>
<dbReference type="RefSeq" id="WP_162339343.1">
    <property type="nucleotide sequence ID" value="NZ_JBHSRQ010000030.1"/>
</dbReference>
<evidence type="ECO:0000313" key="3">
    <source>
        <dbReference type="Proteomes" id="UP000781710"/>
    </source>
</evidence>
<sequence>MVMSRKHALIGGIAAIVFVIALQTFNSVGCYDHTLSTFLAVMGTFLMVPLLPAFVSLFTANPLRAVGACLLFAPWLVFAYYTDCVRPYQGGGASMIYVAVLLWGTPCAIVGALLTGPVMRLFGVSVAPRR</sequence>
<feature type="transmembrane region" description="Helical" evidence="1">
    <location>
        <begin position="94"/>
        <end position="114"/>
    </location>
</feature>
<dbReference type="Proteomes" id="UP000781710">
    <property type="component" value="Unassembled WGS sequence"/>
</dbReference>
<feature type="transmembrane region" description="Helical" evidence="1">
    <location>
        <begin position="65"/>
        <end position="82"/>
    </location>
</feature>
<keyword evidence="1" id="KW-1133">Transmembrane helix</keyword>
<feature type="transmembrane region" description="Helical" evidence="1">
    <location>
        <begin position="7"/>
        <end position="25"/>
    </location>
</feature>
<evidence type="ECO:0000256" key="1">
    <source>
        <dbReference type="SAM" id="Phobius"/>
    </source>
</evidence>
<evidence type="ECO:0000313" key="2">
    <source>
        <dbReference type="EMBL" id="KAF1720642.1"/>
    </source>
</evidence>
<protein>
    <submittedName>
        <fullName evidence="2">Na+:solute symporter</fullName>
    </submittedName>
</protein>
<name>A0ABQ6ZCB2_9GAMM</name>
<gene>
    <name evidence="2" type="ORF">CSC78_18505</name>
</gene>
<keyword evidence="3" id="KW-1185">Reference proteome</keyword>